<sequence>MRGSKPVCLLCRLQVAQAASKTRAVQWQTQTARLSTTPSRRDAADAGRAAPTGATISESASTQSRSKSPQYPRRYLSPRSRSGSNVRIPQIKITGDHPSSRVDALFQQIVQEQQGLQDAASHEPTSGSASNDLALVRGIGKLEELMDTSVVDAYLYFQTEIHPAVQIPGTHVPQAYHRTKLALLEKLVAAKRADMFSEELPPVADIFRIYAEAGELKPKQWTILVGELVQCIINIDPSTETQSIAKYERLLALREAMLVDLVESWKVLSLPRLAASPAEENQLTNNFWFPRLDKFSLSKFATKGNFSGAFGILFPQYPPNQLGPPVAVLAIATYTLMHDSKRCSVEVRESASRFMYKVGYLITFVNYRGEDLGRELVSTFPGLEEYVMGLWPKIKAYLKQNPVEKDEGTEVHRISLPADENKKAFDAGSIGYRLSRTHGTRNSGALDILWEEFVGSEKTISEERAAQIRQHPALMDSFIKTRMTFNQPDKAIAAWNVLGKVGLKPSLRTWNLMLDGLRKAGNINGIKNIWAKLAKSGMQLDTAIWTTRIASLIDCGDIEGGLHALEEMTRLWGKGTNKNAVMPTIEPVNAALSGLIRHQRHDVAEKLLAWASRKGLEPDVVTYNSMLRALIRRGDSGKEVEKIFATMQAKGVRANEATFVIVLDASFSKKNVRDPEDQAKLVANVASAMAKAGLELNMQTYGKMIYVLLQSNATDAAMAVVNHLYNRNLELSPHIYTMLVEHCFEQNPPALDSVHLFVQRRRRVDFDDMDRIFYDRVVRGYSLVGETGAALDVHKHVVKAGGQVSISTLFELLRALIRQNRLGVARDMVNFEKKQFEARNPDPTVHAAYWGHRFWQVTTAYNLLDTPLPSFDAPDTGAESNGTVTASQSPEA</sequence>
<comment type="caution">
    <text evidence="1">The sequence shown here is derived from an EMBL/GenBank/DDBJ whole genome shotgun (WGS) entry which is preliminary data.</text>
</comment>
<evidence type="ECO:0000313" key="2">
    <source>
        <dbReference type="Proteomes" id="UP001153332"/>
    </source>
</evidence>
<name>A0ACC2J7X3_9PEZI</name>
<reference evidence="1" key="1">
    <citation type="submission" date="2022-12" db="EMBL/GenBank/DDBJ databases">
        <title>Genome Sequence of Lasiodiplodia mahajangana.</title>
        <authorList>
            <person name="Buettner E."/>
        </authorList>
    </citation>
    <scope>NUCLEOTIDE SEQUENCE</scope>
    <source>
        <strain evidence="1">VT137</strain>
    </source>
</reference>
<gene>
    <name evidence="1" type="ORF">O1611_g9574</name>
</gene>
<dbReference type="EMBL" id="JAPUUL010003331">
    <property type="protein sequence ID" value="KAJ8123496.1"/>
    <property type="molecule type" value="Genomic_DNA"/>
</dbReference>
<dbReference type="Proteomes" id="UP001153332">
    <property type="component" value="Unassembled WGS sequence"/>
</dbReference>
<proteinExistence type="predicted"/>
<evidence type="ECO:0000313" key="1">
    <source>
        <dbReference type="EMBL" id="KAJ8123496.1"/>
    </source>
</evidence>
<protein>
    <submittedName>
        <fullName evidence="1">Uncharacterized protein</fullName>
    </submittedName>
</protein>
<keyword evidence="2" id="KW-1185">Reference proteome</keyword>
<organism evidence="1 2">
    <name type="scientific">Lasiodiplodia mahajangana</name>
    <dbReference type="NCBI Taxonomy" id="1108764"/>
    <lineage>
        <taxon>Eukaryota</taxon>
        <taxon>Fungi</taxon>
        <taxon>Dikarya</taxon>
        <taxon>Ascomycota</taxon>
        <taxon>Pezizomycotina</taxon>
        <taxon>Dothideomycetes</taxon>
        <taxon>Dothideomycetes incertae sedis</taxon>
        <taxon>Botryosphaeriales</taxon>
        <taxon>Botryosphaeriaceae</taxon>
        <taxon>Lasiodiplodia</taxon>
    </lineage>
</organism>
<accession>A0ACC2J7X3</accession>